<dbReference type="SUPFAM" id="SSF103473">
    <property type="entry name" value="MFS general substrate transporter"/>
    <property type="match status" value="1"/>
</dbReference>
<evidence type="ECO:0000313" key="9">
    <source>
        <dbReference type="Proteomes" id="UP001417504"/>
    </source>
</evidence>
<feature type="transmembrane region" description="Helical" evidence="7">
    <location>
        <begin position="509"/>
        <end position="531"/>
    </location>
</feature>
<dbReference type="PANTHER" id="PTHR11654">
    <property type="entry name" value="OLIGOPEPTIDE TRANSPORTER-RELATED"/>
    <property type="match status" value="1"/>
</dbReference>
<feature type="transmembrane region" description="Helical" evidence="7">
    <location>
        <begin position="594"/>
        <end position="613"/>
    </location>
</feature>
<feature type="transmembrane region" description="Helical" evidence="7">
    <location>
        <begin position="469"/>
        <end position="489"/>
    </location>
</feature>
<dbReference type="EMBL" id="JBBNAE010000009">
    <property type="protein sequence ID" value="KAK9095781.1"/>
    <property type="molecule type" value="Genomic_DNA"/>
</dbReference>
<dbReference type="Gene3D" id="1.20.1250.20">
    <property type="entry name" value="MFS general substrate transporter like domains"/>
    <property type="match status" value="1"/>
</dbReference>
<dbReference type="InterPro" id="IPR036259">
    <property type="entry name" value="MFS_trans_sf"/>
</dbReference>
<evidence type="ECO:0000256" key="4">
    <source>
        <dbReference type="ARBA" id="ARBA00022989"/>
    </source>
</evidence>
<dbReference type="GO" id="GO:0022857">
    <property type="term" value="F:transmembrane transporter activity"/>
    <property type="evidence" value="ECO:0007669"/>
    <property type="project" value="InterPro"/>
</dbReference>
<evidence type="ECO:0000256" key="2">
    <source>
        <dbReference type="ARBA" id="ARBA00005982"/>
    </source>
</evidence>
<evidence type="ECO:0000256" key="7">
    <source>
        <dbReference type="SAM" id="Phobius"/>
    </source>
</evidence>
<feature type="transmembrane region" description="Helical" evidence="7">
    <location>
        <begin position="385"/>
        <end position="404"/>
    </location>
</feature>
<feature type="transmembrane region" description="Helical" evidence="7">
    <location>
        <begin position="436"/>
        <end position="457"/>
    </location>
</feature>
<evidence type="ECO:0000256" key="3">
    <source>
        <dbReference type="ARBA" id="ARBA00022692"/>
    </source>
</evidence>
<keyword evidence="3 7" id="KW-0812">Transmembrane</keyword>
<feature type="transmembrane region" description="Helical" evidence="7">
    <location>
        <begin position="234"/>
        <end position="253"/>
    </location>
</feature>
<name>A0AAP0ELP2_9MAGN</name>
<comment type="subcellular location">
    <subcellularLocation>
        <location evidence="1">Membrane</location>
        <topology evidence="1">Multi-pass membrane protein</topology>
    </subcellularLocation>
</comment>
<keyword evidence="5 7" id="KW-0472">Membrane</keyword>
<dbReference type="InterPro" id="IPR000109">
    <property type="entry name" value="POT_fam"/>
</dbReference>
<evidence type="ECO:0000256" key="5">
    <source>
        <dbReference type="ARBA" id="ARBA00023136"/>
    </source>
</evidence>
<proteinExistence type="inferred from homology"/>
<reference evidence="8 9" key="1">
    <citation type="submission" date="2024-01" db="EMBL/GenBank/DDBJ databases">
        <title>Genome assemblies of Stephania.</title>
        <authorList>
            <person name="Yang L."/>
        </authorList>
    </citation>
    <scope>NUCLEOTIDE SEQUENCE [LARGE SCALE GENOMIC DNA]</scope>
    <source>
        <strain evidence="8">QJT</strain>
        <tissue evidence="8">Leaf</tissue>
    </source>
</reference>
<comment type="caution">
    <text evidence="8">The sequence shown here is derived from an EMBL/GenBank/DDBJ whole genome shotgun (WGS) entry which is preliminary data.</text>
</comment>
<gene>
    <name evidence="8" type="ORF">Sjap_021278</name>
</gene>
<feature type="transmembrane region" description="Helical" evidence="7">
    <location>
        <begin position="259"/>
        <end position="278"/>
    </location>
</feature>
<dbReference type="Proteomes" id="UP001417504">
    <property type="component" value="Unassembled WGS sequence"/>
</dbReference>
<protein>
    <submittedName>
        <fullName evidence="8">Uncharacterized protein</fullName>
    </submittedName>
</protein>
<evidence type="ECO:0000313" key="8">
    <source>
        <dbReference type="EMBL" id="KAK9095781.1"/>
    </source>
</evidence>
<keyword evidence="4 7" id="KW-1133">Transmembrane helix</keyword>
<sequence>MKNYSSSHGESEQENERLSSTTTLTQALLMKKSETYYSPSPSLDNHDHDGGENPEEVFLDWKRRPCHPTNHGGVLAALCVLGLQIADIMANMAAAANLIMYLTNQMHFPLPKAANTVTNFLGTQNLLCLLGGFISDTYLGSFWTMLVFSFVELSGFMLLAIQAHLPQLRPPQCETSSKSCVEANGLQSFILYAGLYLVAVGSGCIKPNIASHGADQFKNGEPGQSRKISSFFNAGYFTCCISSLFANTVLVWTETREGMAVGFTISASSMVVGIVILVSGIPRYRNSPPGGNIFLTIAQCLMTFEFHVYKVCVAAVLNRNNRSEATTDHGIEDQLGDNGKVSSYVYSNRRFSKKFRFLDNACTPNGRRTKESSWRQCTGIQVDQVKIMMAAIPIFASTVFFQTISAQLQTFSVQQGKAMDNQLTRKFQIPPASLQAIPYLMLIFLVPLYEVAFVPLMRKVTKIESGVTPLQRVGVGLFIATFSMVASALSEEKRRKASIDSGKILSIFWIVPQYLVFGLSEMFASVGLIEFFYKQSLGRMQSFLAAINYCSYSFGFFLSSALVDIVNKMSSHSSRSTKGGWLSKDNLDEDKLDLFYWLLASLSFVNFLNYLYWANWFPRDTSVTSPITTLPHDSSADEFGAGKIVIISENGNFTAHNVMP</sequence>
<evidence type="ECO:0000256" key="1">
    <source>
        <dbReference type="ARBA" id="ARBA00004141"/>
    </source>
</evidence>
<feature type="region of interest" description="Disordered" evidence="6">
    <location>
        <begin position="1"/>
        <end position="24"/>
    </location>
</feature>
<dbReference type="GO" id="GO:0016020">
    <property type="term" value="C:membrane"/>
    <property type="evidence" value="ECO:0007669"/>
    <property type="project" value="UniProtKB-SubCell"/>
</dbReference>
<comment type="similarity">
    <text evidence="2">Belongs to the major facilitator superfamily. Proton-dependent oligopeptide transporter (POT/PTR) (TC 2.A.17) family.</text>
</comment>
<accession>A0AAP0ELP2</accession>
<organism evidence="8 9">
    <name type="scientific">Stephania japonica</name>
    <dbReference type="NCBI Taxonomy" id="461633"/>
    <lineage>
        <taxon>Eukaryota</taxon>
        <taxon>Viridiplantae</taxon>
        <taxon>Streptophyta</taxon>
        <taxon>Embryophyta</taxon>
        <taxon>Tracheophyta</taxon>
        <taxon>Spermatophyta</taxon>
        <taxon>Magnoliopsida</taxon>
        <taxon>Ranunculales</taxon>
        <taxon>Menispermaceae</taxon>
        <taxon>Menispermoideae</taxon>
        <taxon>Cissampelideae</taxon>
        <taxon>Stephania</taxon>
    </lineage>
</organism>
<feature type="transmembrane region" description="Helical" evidence="7">
    <location>
        <begin position="74"/>
        <end position="101"/>
    </location>
</feature>
<evidence type="ECO:0000256" key="6">
    <source>
        <dbReference type="SAM" id="MobiDB-lite"/>
    </source>
</evidence>
<dbReference type="AlphaFoldDB" id="A0AAP0ELP2"/>
<feature type="transmembrane region" description="Helical" evidence="7">
    <location>
        <begin position="543"/>
        <end position="563"/>
    </location>
</feature>
<dbReference type="Pfam" id="PF00854">
    <property type="entry name" value="PTR2"/>
    <property type="match status" value="1"/>
</dbReference>
<keyword evidence="9" id="KW-1185">Reference proteome</keyword>
<feature type="transmembrane region" description="Helical" evidence="7">
    <location>
        <begin position="140"/>
        <end position="161"/>
    </location>
</feature>